<protein>
    <recommendedName>
        <fullName evidence="1">DUF5615 domain-containing protein</fullName>
    </recommendedName>
</protein>
<feature type="domain" description="DUF5615" evidence="1">
    <location>
        <begin position="2"/>
        <end position="46"/>
    </location>
</feature>
<dbReference type="Proteomes" id="UP001223520">
    <property type="component" value="Chromosome"/>
</dbReference>
<proteinExistence type="predicted"/>
<reference evidence="2 3" key="1">
    <citation type="journal article" date="2023" name="Limnol Oceanogr Lett">
        <title>Environmental adaptations by the intertidal Antarctic cyanobacterium Halotia branconii CENA392 as revealed using long-read genome sequencing.</title>
        <authorList>
            <person name="Dextro R.B."/>
            <person name="Delbaje E."/>
            <person name="Freitas P.N.N."/>
            <person name="Geraldes V."/>
            <person name="Pinto E."/>
            <person name="Long P.F."/>
            <person name="Fiore M.F."/>
        </authorList>
    </citation>
    <scope>NUCLEOTIDE SEQUENCE [LARGE SCALE GENOMIC DNA]</scope>
    <source>
        <strain evidence="2 3">CENA392</strain>
    </source>
</reference>
<name>A0AAJ6NRU9_9CYAN</name>
<accession>A0AAJ6NRU9</accession>
<dbReference type="KEGG" id="hbq:QI031_27455"/>
<dbReference type="EMBL" id="CP124543">
    <property type="protein sequence ID" value="WGV25432.1"/>
    <property type="molecule type" value="Genomic_DNA"/>
</dbReference>
<evidence type="ECO:0000313" key="2">
    <source>
        <dbReference type="EMBL" id="WGV25432.1"/>
    </source>
</evidence>
<sequence length="47" mass="5461">MRGFPPKVIWIRYGNCSARQIEEILRSHVENIQAFDKNPSLGVLTLY</sequence>
<dbReference type="Pfam" id="PF18480">
    <property type="entry name" value="DUF5615"/>
    <property type="match status" value="1"/>
</dbReference>
<dbReference type="InterPro" id="IPR041049">
    <property type="entry name" value="DUF5615"/>
</dbReference>
<evidence type="ECO:0000313" key="3">
    <source>
        <dbReference type="Proteomes" id="UP001223520"/>
    </source>
</evidence>
<evidence type="ECO:0000259" key="1">
    <source>
        <dbReference type="Pfam" id="PF18480"/>
    </source>
</evidence>
<gene>
    <name evidence="2" type="ORF">QI031_27455</name>
</gene>
<keyword evidence="3" id="KW-1185">Reference proteome</keyword>
<dbReference type="AlphaFoldDB" id="A0AAJ6NRU9"/>
<organism evidence="2 3">
    <name type="scientific">Halotia branconii CENA392</name>
    <dbReference type="NCBI Taxonomy" id="1539056"/>
    <lineage>
        <taxon>Bacteria</taxon>
        <taxon>Bacillati</taxon>
        <taxon>Cyanobacteriota</taxon>
        <taxon>Cyanophyceae</taxon>
        <taxon>Nostocales</taxon>
        <taxon>Nodulariaceae</taxon>
        <taxon>Halotia</taxon>
    </lineage>
</organism>